<accession>A0A916LFB3</accession>
<reference evidence="3" key="1">
    <citation type="submission" date="2015-03" db="EMBL/GenBank/DDBJ databases">
        <authorList>
            <consortium name="Pathogen Informatics"/>
        </authorList>
    </citation>
    <scope>NUCLEOTIDE SEQUENCE [LARGE SCALE GENOMIC DNA]</scope>
    <source>
        <strain evidence="3">N09902308</strain>
    </source>
</reference>
<dbReference type="EMBL" id="CSBK01002594">
    <property type="protein sequence ID" value="COZ99593.1"/>
    <property type="molecule type" value="Genomic_DNA"/>
</dbReference>
<dbReference type="AlphaFoldDB" id="A0A916LFB3"/>
<proteinExistence type="predicted"/>
<evidence type="ECO:0000256" key="1">
    <source>
        <dbReference type="SAM" id="MobiDB-lite"/>
    </source>
</evidence>
<protein>
    <submittedName>
        <fullName evidence="2">Uncharacterized protein</fullName>
    </submittedName>
</protein>
<organism evidence="2 3">
    <name type="scientific">Mycobacterium tuberculosis</name>
    <dbReference type="NCBI Taxonomy" id="1773"/>
    <lineage>
        <taxon>Bacteria</taxon>
        <taxon>Bacillati</taxon>
        <taxon>Actinomycetota</taxon>
        <taxon>Actinomycetes</taxon>
        <taxon>Mycobacteriales</taxon>
        <taxon>Mycobacteriaceae</taxon>
        <taxon>Mycobacterium</taxon>
        <taxon>Mycobacterium tuberculosis complex</taxon>
    </lineage>
</organism>
<dbReference type="Proteomes" id="UP000039021">
    <property type="component" value="Unassembled WGS sequence"/>
</dbReference>
<name>A0A916LFB3_MYCTX</name>
<evidence type="ECO:0000313" key="3">
    <source>
        <dbReference type="Proteomes" id="UP000039021"/>
    </source>
</evidence>
<comment type="caution">
    <text evidence="2">The sequence shown here is derived from an EMBL/GenBank/DDBJ whole genome shotgun (WGS) entry which is preliminary data.</text>
</comment>
<sequence>MMNTAVNRHSAVIKKPKRRDSEPSTVGRMR</sequence>
<gene>
    <name evidence="2" type="ORF">ERS007739_04304</name>
</gene>
<evidence type="ECO:0000313" key="2">
    <source>
        <dbReference type="EMBL" id="COZ99593.1"/>
    </source>
</evidence>
<feature type="region of interest" description="Disordered" evidence="1">
    <location>
        <begin position="1"/>
        <end position="30"/>
    </location>
</feature>